<dbReference type="SUPFAM" id="SSF51569">
    <property type="entry name" value="Aldolase"/>
    <property type="match status" value="1"/>
</dbReference>
<dbReference type="NCBIfam" id="TIGR00977">
    <property type="entry name" value="citramal_synth"/>
    <property type="match status" value="1"/>
</dbReference>
<evidence type="ECO:0000313" key="11">
    <source>
        <dbReference type="EMBL" id="PWK53336.1"/>
    </source>
</evidence>
<dbReference type="GO" id="GO:0003852">
    <property type="term" value="F:2-isopropylmalate synthase activity"/>
    <property type="evidence" value="ECO:0007669"/>
    <property type="project" value="InterPro"/>
</dbReference>
<dbReference type="PANTHER" id="PTHR43538">
    <property type="entry name" value="ALPHA-IPM SYNTHASE/HOMOCITRATE SYNTHASE"/>
    <property type="match status" value="1"/>
</dbReference>
<dbReference type="AlphaFoldDB" id="A0A316G048"/>
<dbReference type="GO" id="GO:0009098">
    <property type="term" value="P:L-leucine biosynthetic process"/>
    <property type="evidence" value="ECO:0007669"/>
    <property type="project" value="UniProtKB-UniPathway"/>
</dbReference>
<evidence type="ECO:0000256" key="6">
    <source>
        <dbReference type="ARBA" id="ARBA00029440"/>
    </source>
</evidence>
<keyword evidence="4" id="KW-0808">Transferase</keyword>
<dbReference type="InterPro" id="IPR000891">
    <property type="entry name" value="PYR_CT"/>
</dbReference>
<reference evidence="11 12" key="1">
    <citation type="submission" date="2018-05" db="EMBL/GenBank/DDBJ databases">
        <title>Genomic Encyclopedia of Type Strains, Phase IV (KMG-IV): sequencing the most valuable type-strain genomes for metagenomic binning, comparative biology and taxonomic classification.</title>
        <authorList>
            <person name="Goeker M."/>
        </authorList>
    </citation>
    <scope>NUCLEOTIDE SEQUENCE [LARGE SCALE GENOMIC DNA]</scope>
    <source>
        <strain evidence="11 12">DSM 25350</strain>
    </source>
</reference>
<dbReference type="OrthoDB" id="9803573at2"/>
<feature type="region of interest" description="Disordered" evidence="9">
    <location>
        <begin position="553"/>
        <end position="598"/>
    </location>
</feature>
<evidence type="ECO:0000256" key="9">
    <source>
        <dbReference type="SAM" id="MobiDB-lite"/>
    </source>
</evidence>
<dbReference type="InterPro" id="IPR013709">
    <property type="entry name" value="2-isopropylmalate_synth_dimer"/>
</dbReference>
<evidence type="ECO:0000259" key="10">
    <source>
        <dbReference type="PROSITE" id="PS50991"/>
    </source>
</evidence>
<evidence type="ECO:0000256" key="2">
    <source>
        <dbReference type="ARBA" id="ARBA00022605"/>
    </source>
</evidence>
<dbReference type="Proteomes" id="UP000245790">
    <property type="component" value="Unassembled WGS sequence"/>
</dbReference>
<name>A0A316G048_9GAMM</name>
<dbReference type="RefSeq" id="WP_109762514.1">
    <property type="nucleotide sequence ID" value="NZ_QGGU01000003.1"/>
</dbReference>
<keyword evidence="5" id="KW-0100">Branched-chain amino acid biosynthesis</keyword>
<sequence length="598" mass="64967">MKKDTALLYDTTCRDGAQMQGIQFSAQDKLAIAQTLDRFGIDYIELGWPGANPVDDKVFEQLASHPLQKSKWVAFGATCKPGIDAKEDPQLSALLNSGAPVVTLVAKSSTFHIEKILETTVTENIRMITDSVAHCKSRGKEVWLDAEHFFDGFKSDASVSMQCLKAAVDAGVDGVVLCDTNGGTLPSKVSEVVAFVKRQLNCAVGIHAHNDCELAVANALAAIESGASMVQGTINGYGERCGNTNLISLIPTLQLKLEQFDERNIDLKKLTELSRVVASRSNKMFDAFAPYVGDSAFAHKAGLHASAMHKHRQSYEHIDPELVGNHRKILVSNQAGRSNLKQKVEALNCTVDNLPSALSLIKQKEACGYQFEEGDASLALLLKRMDEHYVSPFAVQEFSVTTSSRASRSISSTLTRSLGNASADLLHHAAIKVMVAEQSFWSAAEGNGPVEAIDKALKASLNHQWPELHQIELTDYKVRILDPESATAATTHVWIESKFRENVWQTIGCSTSIIDASRQALCDSLEYFIQHFVTGEFVTGKCVTAKTTRQALNHSGLDSGGSGSDSEKSGESEFTDEYNDFTTRNSKTKGASNGDQAA</sequence>
<comment type="catalytic activity">
    <reaction evidence="7">
        <text>pyruvate + acetyl-CoA + H2O = (3R)-citramalate + CoA + H(+)</text>
        <dbReference type="Rhea" id="RHEA:19045"/>
        <dbReference type="ChEBI" id="CHEBI:15361"/>
        <dbReference type="ChEBI" id="CHEBI:15377"/>
        <dbReference type="ChEBI" id="CHEBI:15378"/>
        <dbReference type="ChEBI" id="CHEBI:30934"/>
        <dbReference type="ChEBI" id="CHEBI:57287"/>
        <dbReference type="ChEBI" id="CHEBI:57288"/>
        <dbReference type="EC" id="2.3.3.21"/>
    </reaction>
</comment>
<feature type="domain" description="Pyruvate carboxyltransferase" evidence="10">
    <location>
        <begin position="6"/>
        <end position="271"/>
    </location>
</feature>
<dbReference type="Pfam" id="PF00682">
    <property type="entry name" value="HMGL-like"/>
    <property type="match status" value="1"/>
</dbReference>
<evidence type="ECO:0000256" key="7">
    <source>
        <dbReference type="ARBA" id="ARBA00048263"/>
    </source>
</evidence>
<evidence type="ECO:0000256" key="4">
    <source>
        <dbReference type="ARBA" id="ARBA00022679"/>
    </source>
</evidence>
<keyword evidence="2" id="KW-0028">Amino-acid biosynthesis</keyword>
<evidence type="ECO:0000256" key="1">
    <source>
        <dbReference type="ARBA" id="ARBA00006154"/>
    </source>
</evidence>
<evidence type="ECO:0000256" key="8">
    <source>
        <dbReference type="NCBIfam" id="TIGR00977"/>
    </source>
</evidence>
<keyword evidence="3" id="KW-0412">Isoleucine biosynthesis</keyword>
<dbReference type="Gene3D" id="3.30.160.270">
    <property type="match status" value="1"/>
</dbReference>
<accession>A0A316G048</accession>
<evidence type="ECO:0000313" key="12">
    <source>
        <dbReference type="Proteomes" id="UP000245790"/>
    </source>
</evidence>
<evidence type="ECO:0000256" key="5">
    <source>
        <dbReference type="ARBA" id="ARBA00023304"/>
    </source>
</evidence>
<dbReference type="InterPro" id="IPR036230">
    <property type="entry name" value="LeuA_allosteric_dom_sf"/>
</dbReference>
<comment type="caution">
    <text evidence="11">The sequence shown here is derived from an EMBL/GenBank/DDBJ whole genome shotgun (WGS) entry which is preliminary data.</text>
</comment>
<dbReference type="Gene3D" id="3.20.20.70">
    <property type="entry name" value="Aldolase class I"/>
    <property type="match status" value="1"/>
</dbReference>
<proteinExistence type="inferred from homology"/>
<dbReference type="PROSITE" id="PS50991">
    <property type="entry name" value="PYR_CT"/>
    <property type="match status" value="1"/>
</dbReference>
<dbReference type="InterPro" id="IPR054691">
    <property type="entry name" value="LeuA/HCS_post-cat"/>
</dbReference>
<comment type="similarity">
    <text evidence="1">Belongs to the alpha-IPM synthase/homocitrate synthase family.</text>
</comment>
<dbReference type="PANTHER" id="PTHR43538:SF1">
    <property type="entry name" value="(R)-CITRAMALATE SYNTHASE"/>
    <property type="match status" value="1"/>
</dbReference>
<protein>
    <recommendedName>
        <fullName evidence="8">Citramalate synthase</fullName>
        <ecNumber evidence="8">2.3.3.21</ecNumber>
    </recommendedName>
</protein>
<keyword evidence="12" id="KW-1185">Reference proteome</keyword>
<organism evidence="11 12">
    <name type="scientific">Pleionea mediterranea</name>
    <dbReference type="NCBI Taxonomy" id="523701"/>
    <lineage>
        <taxon>Bacteria</taxon>
        <taxon>Pseudomonadati</taxon>
        <taxon>Pseudomonadota</taxon>
        <taxon>Gammaproteobacteria</taxon>
        <taxon>Oceanospirillales</taxon>
        <taxon>Pleioneaceae</taxon>
        <taxon>Pleionea</taxon>
    </lineage>
</organism>
<dbReference type="SUPFAM" id="SSF110921">
    <property type="entry name" value="2-isopropylmalate synthase LeuA, allosteric (dimerisation) domain"/>
    <property type="match status" value="1"/>
</dbReference>
<dbReference type="Pfam" id="PF22617">
    <property type="entry name" value="HCS_D2"/>
    <property type="match status" value="1"/>
</dbReference>
<feature type="compositionally biased region" description="Polar residues" evidence="9">
    <location>
        <begin position="580"/>
        <end position="598"/>
    </location>
</feature>
<dbReference type="InterPro" id="IPR005675">
    <property type="entry name" value="Citramal_synthase"/>
</dbReference>
<dbReference type="EMBL" id="QGGU01000003">
    <property type="protein sequence ID" value="PWK53336.1"/>
    <property type="molecule type" value="Genomic_DNA"/>
</dbReference>
<dbReference type="GO" id="GO:0009097">
    <property type="term" value="P:isoleucine biosynthetic process"/>
    <property type="evidence" value="ECO:0007669"/>
    <property type="project" value="UniProtKB-UniRule"/>
</dbReference>
<comment type="pathway">
    <text evidence="6">Amino-acid biosynthesis.</text>
</comment>
<gene>
    <name evidence="11" type="ORF">C8D97_103163</name>
</gene>
<dbReference type="UniPathway" id="UPA00048">
    <property type="reaction ID" value="UER00070"/>
</dbReference>
<dbReference type="InterPro" id="IPR013785">
    <property type="entry name" value="Aldolase_TIM"/>
</dbReference>
<dbReference type="EC" id="2.3.3.21" evidence="8"/>
<evidence type="ECO:0000256" key="3">
    <source>
        <dbReference type="ARBA" id="ARBA00022624"/>
    </source>
</evidence>
<dbReference type="Pfam" id="PF08502">
    <property type="entry name" value="LeuA_dimer"/>
    <property type="match status" value="1"/>
</dbReference>
<dbReference type="Gene3D" id="1.10.238.260">
    <property type="match status" value="1"/>
</dbReference>
<dbReference type="SMART" id="SM00917">
    <property type="entry name" value="LeuA_dimer"/>
    <property type="match status" value="1"/>
</dbReference>
<dbReference type="GO" id="GO:0043714">
    <property type="term" value="F:(R)-citramalate synthase activity"/>
    <property type="evidence" value="ECO:0007669"/>
    <property type="project" value="UniProtKB-UniRule"/>
</dbReference>
<dbReference type="CDD" id="cd07941">
    <property type="entry name" value="DRE_TIM_LeuA3"/>
    <property type="match status" value="1"/>
</dbReference>